<feature type="domain" description="PAS" evidence="1">
    <location>
        <begin position="571"/>
        <end position="625"/>
    </location>
</feature>
<evidence type="ECO:0000313" key="6">
    <source>
        <dbReference type="Proteomes" id="UP000757435"/>
    </source>
</evidence>
<proteinExistence type="predicted"/>
<dbReference type="AlphaFoldDB" id="A0A951QEI5"/>
<dbReference type="InterPro" id="IPR035919">
    <property type="entry name" value="EAL_sf"/>
</dbReference>
<feature type="domain" description="PAC" evidence="2">
    <location>
        <begin position="771"/>
        <end position="823"/>
    </location>
</feature>
<feature type="domain" description="PAS" evidence="1">
    <location>
        <begin position="442"/>
        <end position="515"/>
    </location>
</feature>
<dbReference type="Pfam" id="PF00990">
    <property type="entry name" value="GGDEF"/>
    <property type="match status" value="1"/>
</dbReference>
<organism evidence="5 6">
    <name type="scientific">Drouetiella hepatica Uher 2000/2452</name>
    <dbReference type="NCBI Taxonomy" id="904376"/>
    <lineage>
        <taxon>Bacteria</taxon>
        <taxon>Bacillati</taxon>
        <taxon>Cyanobacteriota</taxon>
        <taxon>Cyanophyceae</taxon>
        <taxon>Oculatellales</taxon>
        <taxon>Oculatellaceae</taxon>
        <taxon>Drouetiella</taxon>
    </lineage>
</organism>
<reference evidence="5" key="2">
    <citation type="journal article" date="2022" name="Microbiol. Resour. Announc.">
        <title>Metagenome Sequencing to Explore Phylogenomics of Terrestrial Cyanobacteria.</title>
        <authorList>
            <person name="Ward R.D."/>
            <person name="Stajich J.E."/>
            <person name="Johansen J.R."/>
            <person name="Huntemann M."/>
            <person name="Clum A."/>
            <person name="Foster B."/>
            <person name="Foster B."/>
            <person name="Roux S."/>
            <person name="Palaniappan K."/>
            <person name="Varghese N."/>
            <person name="Mukherjee S."/>
            <person name="Reddy T.B.K."/>
            <person name="Daum C."/>
            <person name="Copeland A."/>
            <person name="Chen I.A."/>
            <person name="Ivanova N.N."/>
            <person name="Kyrpides N.C."/>
            <person name="Shapiro N."/>
            <person name="Eloe-Fadrosh E.A."/>
            <person name="Pietrasiak N."/>
        </authorList>
    </citation>
    <scope>NUCLEOTIDE SEQUENCE</scope>
    <source>
        <strain evidence="5">UHER 2000/2452</strain>
    </source>
</reference>
<dbReference type="Pfam" id="PF00563">
    <property type="entry name" value="EAL"/>
    <property type="match status" value="1"/>
</dbReference>
<dbReference type="SMART" id="SM00086">
    <property type="entry name" value="PAC"/>
    <property type="match status" value="5"/>
</dbReference>
<dbReference type="PANTHER" id="PTHR44757">
    <property type="entry name" value="DIGUANYLATE CYCLASE DGCP"/>
    <property type="match status" value="1"/>
</dbReference>
<evidence type="ECO:0000259" key="4">
    <source>
        <dbReference type="PROSITE" id="PS50887"/>
    </source>
</evidence>
<accession>A0A951QEI5</accession>
<feature type="domain" description="GGDEF" evidence="4">
    <location>
        <begin position="856"/>
        <end position="989"/>
    </location>
</feature>
<dbReference type="FunFam" id="3.20.20.450:FF:000001">
    <property type="entry name" value="Cyclic di-GMP phosphodiesterase yahA"/>
    <property type="match status" value="1"/>
</dbReference>
<dbReference type="PROSITE" id="PS50883">
    <property type="entry name" value="EAL"/>
    <property type="match status" value="1"/>
</dbReference>
<dbReference type="InterPro" id="IPR052155">
    <property type="entry name" value="Biofilm_reg_signaling"/>
</dbReference>
<dbReference type="PANTHER" id="PTHR44757:SF2">
    <property type="entry name" value="BIOFILM ARCHITECTURE MAINTENANCE PROTEIN MBAA"/>
    <property type="match status" value="1"/>
</dbReference>
<feature type="domain" description="PAS" evidence="1">
    <location>
        <begin position="176"/>
        <end position="219"/>
    </location>
</feature>
<dbReference type="EMBL" id="JAHHHD010000019">
    <property type="protein sequence ID" value="MBW4660301.1"/>
    <property type="molecule type" value="Genomic_DNA"/>
</dbReference>
<dbReference type="PROSITE" id="PS50113">
    <property type="entry name" value="PAC"/>
    <property type="match status" value="4"/>
</dbReference>
<evidence type="ECO:0000313" key="5">
    <source>
        <dbReference type="EMBL" id="MBW4660301.1"/>
    </source>
</evidence>
<dbReference type="SUPFAM" id="SSF55781">
    <property type="entry name" value="GAF domain-like"/>
    <property type="match status" value="1"/>
</dbReference>
<feature type="domain" description="PAS" evidence="1">
    <location>
        <begin position="696"/>
        <end position="769"/>
    </location>
</feature>
<dbReference type="Gene3D" id="3.30.70.270">
    <property type="match status" value="1"/>
</dbReference>
<dbReference type="Pfam" id="PF00989">
    <property type="entry name" value="PAS"/>
    <property type="match status" value="1"/>
</dbReference>
<dbReference type="SUPFAM" id="SSF55073">
    <property type="entry name" value="Nucleotide cyclase"/>
    <property type="match status" value="1"/>
</dbReference>
<dbReference type="CDD" id="cd01949">
    <property type="entry name" value="GGDEF"/>
    <property type="match status" value="1"/>
</dbReference>
<dbReference type="PROSITE" id="PS50887">
    <property type="entry name" value="GGDEF"/>
    <property type="match status" value="1"/>
</dbReference>
<dbReference type="Pfam" id="PF08447">
    <property type="entry name" value="PAS_3"/>
    <property type="match status" value="1"/>
</dbReference>
<evidence type="ECO:0000259" key="3">
    <source>
        <dbReference type="PROSITE" id="PS50883"/>
    </source>
</evidence>
<dbReference type="Pfam" id="PF01590">
    <property type="entry name" value="GAF"/>
    <property type="match status" value="1"/>
</dbReference>
<feature type="domain" description="PAC" evidence="2">
    <location>
        <begin position="516"/>
        <end position="570"/>
    </location>
</feature>
<dbReference type="SMART" id="SM00052">
    <property type="entry name" value="EAL"/>
    <property type="match status" value="1"/>
</dbReference>
<dbReference type="InterPro" id="IPR013655">
    <property type="entry name" value="PAS_fold_3"/>
</dbReference>
<dbReference type="InterPro" id="IPR013767">
    <property type="entry name" value="PAS_fold"/>
</dbReference>
<gene>
    <name evidence="5" type="ORF">KME15_16620</name>
</gene>
<dbReference type="SUPFAM" id="SSF55785">
    <property type="entry name" value="PYP-like sensor domain (PAS domain)"/>
    <property type="match status" value="4"/>
</dbReference>
<dbReference type="SUPFAM" id="SSF141868">
    <property type="entry name" value="EAL domain-like"/>
    <property type="match status" value="1"/>
</dbReference>
<dbReference type="NCBIfam" id="TIGR00254">
    <property type="entry name" value="GGDEF"/>
    <property type="match status" value="1"/>
</dbReference>
<dbReference type="InterPro" id="IPR000160">
    <property type="entry name" value="GGDEF_dom"/>
</dbReference>
<comment type="caution">
    <text evidence="5">The sequence shown here is derived from an EMBL/GenBank/DDBJ whole genome shotgun (WGS) entry which is preliminary data.</text>
</comment>
<dbReference type="Gene3D" id="3.20.20.450">
    <property type="entry name" value="EAL domain"/>
    <property type="match status" value="1"/>
</dbReference>
<dbReference type="InterPro" id="IPR035965">
    <property type="entry name" value="PAS-like_dom_sf"/>
</dbReference>
<dbReference type="InterPro" id="IPR029787">
    <property type="entry name" value="Nucleotide_cyclase"/>
</dbReference>
<protein>
    <submittedName>
        <fullName evidence="5">PAS domain S-box protein</fullName>
    </submittedName>
</protein>
<reference evidence="5" key="1">
    <citation type="submission" date="2021-05" db="EMBL/GenBank/DDBJ databases">
        <authorList>
            <person name="Pietrasiak N."/>
            <person name="Ward R."/>
            <person name="Stajich J.E."/>
            <person name="Kurbessoian T."/>
        </authorList>
    </citation>
    <scope>NUCLEOTIDE SEQUENCE</scope>
    <source>
        <strain evidence="5">UHER 2000/2452</strain>
    </source>
</reference>
<dbReference type="Gene3D" id="3.30.450.20">
    <property type="entry name" value="PAS domain"/>
    <property type="match status" value="4"/>
</dbReference>
<dbReference type="InterPro" id="IPR000700">
    <property type="entry name" value="PAS-assoc_C"/>
</dbReference>
<feature type="domain" description="PAC" evidence="2">
    <location>
        <begin position="643"/>
        <end position="695"/>
    </location>
</feature>
<sequence>MNQALQREVEACQGAGEKLKGLLHALVELTPLPVAITSIENSQILLKNQLVDPLFGISGDQTFDALEPKFYGNPTEPTQLLNKLKCGEQLINYQLQLKTVCGEIRDTLLSAQIVEYKQQQAILWIWTDVTEPKQVQQTDVFAAQKQVETALQESETQFRAIAAASPVAMTISQVGDGLILYASDQVKETFGLPSKDLVGRKTPNFYYDTTDRQAMLERLLEEKHIPQFEVRAKKADGTPIWVSVSLQLITFNHEWAILSAFHDITEQKQTEAKLQANARQQAAVAQLGQQALSGTNLTLLFNEAVMLVAQVLETKLCGFWKLLPNDSTLFLQAGTGWQNGLVGSALAGIQAHSHLGYTILTQNPVLIEDLRTDTQFSGPPLLHNHKIISGIGIPVPGQSQPLGALSCYTIQPRTFTQDDVHFLQAIANVLASATSRHQSEAQSHLMERAINASSNGVVLTDASQSDNPIIYTNAAFVSITGYTADEIIGQNCRFLQGSDRNQPALAALRSAIQEQRECHVTLQNYRKDGTLFWNELYTAPIFDAEGRLTHFVGIQTDITERLQTEAAHRQQEGQYRRIVQMATEGIWMLDQNNNTSYVNQQTATMMGYSPYEMQGKSLFAFMDNEGTVIANHYLERRRQGIHEMHDFKFRRKDGTDLWVILSTAPMFDQQKNYIGALGMLTDVTDRRRAEVGLRESEHRLNGILCSLEDVVWSVSATAHETLYLNPAAEKIYGRSITEFFDDPDLWIKVVHPDDQKRVQAATQALDKKKSRKLEYRIIRPDGRVRWIQDRYRVICDPMGQSIRIDGIATDITGRKRMEEKLLHDAYHDALTDLPNRVLFVNRLKQAIGRAKRRSNYLFAVLFLDLDRFKVINDSLGHLVGDQLLIAIAQRLPGCLVSENTIARLGGDEFAILLDPIKDPNDAATVAEQIYQALKLPFNLNGYEIFTTVSIGITLSATGYGQPEEVLRDADVALHYAKEQGKARFALFDSAMRDQAMALLQLEMALRRAIERQELRVYYQPIVLLTTGKIIGFEALVRWLHPKQGLISPAQFIPVAEETGLIVPIGLWVLNESCRQLRQWQMQFPTASKLTISVNLSSKQFSQPRLVDQVDQVLKETGLNPNDLKLEITESGIIDNQESADLLRRLQALNVQLCIDDFGTGYSSLSRLRQFPINTLKIDRSFIGTMQESVEDAEVVQAIVTLAHNLGMDVVAEGIETAEQLAHLRRLHCEQGQGYFFSKPVDSDAVEALLAEGFRW</sequence>
<dbReference type="InterPro" id="IPR043128">
    <property type="entry name" value="Rev_trsase/Diguanyl_cyclase"/>
</dbReference>
<feature type="domain" description="PAC" evidence="2">
    <location>
        <begin position="226"/>
        <end position="276"/>
    </location>
</feature>
<dbReference type="SMART" id="SM00267">
    <property type="entry name" value="GGDEF"/>
    <property type="match status" value="1"/>
</dbReference>
<feature type="domain" description="EAL" evidence="3">
    <location>
        <begin position="998"/>
        <end position="1253"/>
    </location>
</feature>
<dbReference type="InterPro" id="IPR000014">
    <property type="entry name" value="PAS"/>
</dbReference>
<dbReference type="Gene3D" id="3.30.450.40">
    <property type="match status" value="1"/>
</dbReference>
<evidence type="ECO:0000259" key="1">
    <source>
        <dbReference type="PROSITE" id="PS50112"/>
    </source>
</evidence>
<name>A0A951QEI5_9CYAN</name>
<evidence type="ECO:0000259" key="2">
    <source>
        <dbReference type="PROSITE" id="PS50113"/>
    </source>
</evidence>
<dbReference type="InterPro" id="IPR029016">
    <property type="entry name" value="GAF-like_dom_sf"/>
</dbReference>
<dbReference type="CDD" id="cd01948">
    <property type="entry name" value="EAL"/>
    <property type="match status" value="1"/>
</dbReference>
<dbReference type="SMART" id="SM00065">
    <property type="entry name" value="GAF"/>
    <property type="match status" value="1"/>
</dbReference>
<dbReference type="InterPro" id="IPR001610">
    <property type="entry name" value="PAC"/>
</dbReference>
<dbReference type="Pfam" id="PF13426">
    <property type="entry name" value="PAS_9"/>
    <property type="match status" value="2"/>
</dbReference>
<dbReference type="NCBIfam" id="TIGR00229">
    <property type="entry name" value="sensory_box"/>
    <property type="match status" value="4"/>
</dbReference>
<dbReference type="CDD" id="cd00130">
    <property type="entry name" value="PAS"/>
    <property type="match status" value="4"/>
</dbReference>
<dbReference type="SMART" id="SM00091">
    <property type="entry name" value="PAS"/>
    <property type="match status" value="5"/>
</dbReference>
<dbReference type="InterPro" id="IPR003018">
    <property type="entry name" value="GAF"/>
</dbReference>
<dbReference type="Proteomes" id="UP000757435">
    <property type="component" value="Unassembled WGS sequence"/>
</dbReference>
<dbReference type="InterPro" id="IPR001633">
    <property type="entry name" value="EAL_dom"/>
</dbReference>
<dbReference type="PROSITE" id="PS50112">
    <property type="entry name" value="PAS"/>
    <property type="match status" value="4"/>
</dbReference>